<reference evidence="1 3" key="1">
    <citation type="submission" date="2016-10" db="EMBL/GenBank/DDBJ databases">
        <authorList>
            <person name="Varghese N."/>
            <person name="Submissions S."/>
        </authorList>
    </citation>
    <scope>NUCLEOTIDE SEQUENCE [LARGE SCALE GENOMIC DNA]</scope>
    <source>
        <strain evidence="1 3">DSM 19299</strain>
    </source>
</reference>
<evidence type="ECO:0000313" key="3">
    <source>
        <dbReference type="Proteomes" id="UP000199426"/>
    </source>
</evidence>
<gene>
    <name evidence="2" type="ORF">NCTC13492_04056</name>
    <name evidence="1" type="ORF">SAMN05421542_1246</name>
</gene>
<accession>A0A2X2X9Y5</accession>
<evidence type="ECO:0000313" key="4">
    <source>
        <dbReference type="Proteomes" id="UP000251670"/>
    </source>
</evidence>
<dbReference type="Proteomes" id="UP000199426">
    <property type="component" value="Unassembled WGS sequence"/>
</dbReference>
<protein>
    <submittedName>
        <fullName evidence="2">Uncharacterized protein</fullName>
    </submittedName>
</protein>
<dbReference type="STRING" id="445960.SAMN05421542_1246"/>
<dbReference type="AlphaFoldDB" id="A0A2X2X9Y5"/>
<name>A0A2X2X9Y5_CHRJE</name>
<sequence>MTYLTLLTADNMRSTMLSQLYLQYTNRLIHTLNITFPYYLMNTNNKIKKNAFKKEVSDCMIILYISFRNIKEGFYTKKNPFLKRNGLYNHCKVCSYHTLISTSTPEGSSNFIRASTVLEEEE</sequence>
<dbReference type="EMBL" id="UAWB01000014">
    <property type="protein sequence ID" value="SQB46983.1"/>
    <property type="molecule type" value="Genomic_DNA"/>
</dbReference>
<organism evidence="2 4">
    <name type="scientific">Chryseobacterium jejuense</name>
    <dbReference type="NCBI Taxonomy" id="445960"/>
    <lineage>
        <taxon>Bacteria</taxon>
        <taxon>Pseudomonadati</taxon>
        <taxon>Bacteroidota</taxon>
        <taxon>Flavobacteriia</taxon>
        <taxon>Flavobacteriales</taxon>
        <taxon>Weeksellaceae</taxon>
        <taxon>Chryseobacterium group</taxon>
        <taxon>Chryseobacterium</taxon>
    </lineage>
</organism>
<proteinExistence type="predicted"/>
<dbReference type="EMBL" id="FNEG01000002">
    <property type="protein sequence ID" value="SDI54456.1"/>
    <property type="molecule type" value="Genomic_DNA"/>
</dbReference>
<keyword evidence="3" id="KW-1185">Reference proteome</keyword>
<evidence type="ECO:0000313" key="1">
    <source>
        <dbReference type="EMBL" id="SDI54456.1"/>
    </source>
</evidence>
<dbReference type="Proteomes" id="UP000251670">
    <property type="component" value="Unassembled WGS sequence"/>
</dbReference>
<reference evidence="2 4" key="2">
    <citation type="submission" date="2018-06" db="EMBL/GenBank/DDBJ databases">
        <authorList>
            <consortium name="Pathogen Informatics"/>
            <person name="Doyle S."/>
        </authorList>
    </citation>
    <scope>NUCLEOTIDE SEQUENCE [LARGE SCALE GENOMIC DNA]</scope>
    <source>
        <strain evidence="2 4">NCTC13492</strain>
    </source>
</reference>
<evidence type="ECO:0000313" key="2">
    <source>
        <dbReference type="EMBL" id="SQB46983.1"/>
    </source>
</evidence>